<organism evidence="3 4">
    <name type="scientific">Actinomadura logoneensis</name>
    <dbReference type="NCBI Taxonomy" id="2293572"/>
    <lineage>
        <taxon>Bacteria</taxon>
        <taxon>Bacillati</taxon>
        <taxon>Actinomycetota</taxon>
        <taxon>Actinomycetes</taxon>
        <taxon>Streptosporangiales</taxon>
        <taxon>Thermomonosporaceae</taxon>
        <taxon>Actinomadura</taxon>
    </lineage>
</organism>
<dbReference type="PROSITE" id="PS52050">
    <property type="entry name" value="WYL"/>
    <property type="match status" value="1"/>
</dbReference>
<feature type="domain" description="WYL" evidence="2">
    <location>
        <begin position="144"/>
        <end position="206"/>
    </location>
</feature>
<dbReference type="InterPro" id="IPR051534">
    <property type="entry name" value="CBASS_pafABC_assoc_protein"/>
</dbReference>
<evidence type="ECO:0000259" key="2">
    <source>
        <dbReference type="Pfam" id="PF13280"/>
    </source>
</evidence>
<reference evidence="3 4" key="1">
    <citation type="submission" date="2018-08" db="EMBL/GenBank/DDBJ databases">
        <title>Actinomadura jelena sp. nov., a novel Actinomycete isolated from soil in Chad.</title>
        <authorList>
            <person name="Shi L."/>
        </authorList>
    </citation>
    <scope>NUCLEOTIDE SEQUENCE [LARGE SCALE GENOMIC DNA]</scope>
    <source>
        <strain evidence="3 4">NEAU-G17</strain>
    </source>
</reference>
<keyword evidence="4" id="KW-1185">Reference proteome</keyword>
<name>A0A372JM85_9ACTN</name>
<dbReference type="InterPro" id="IPR013196">
    <property type="entry name" value="HTH_11"/>
</dbReference>
<dbReference type="Pfam" id="PF13280">
    <property type="entry name" value="WYL"/>
    <property type="match status" value="1"/>
</dbReference>
<dbReference type="RefSeq" id="WP_117357973.1">
    <property type="nucleotide sequence ID" value="NZ_QURH01000247.1"/>
</dbReference>
<dbReference type="InterPro" id="IPR026881">
    <property type="entry name" value="WYL_dom"/>
</dbReference>
<dbReference type="Pfam" id="PF08279">
    <property type="entry name" value="HTH_11"/>
    <property type="match status" value="1"/>
</dbReference>
<protein>
    <submittedName>
        <fullName evidence="3">YafY family transcriptional regulator</fullName>
    </submittedName>
</protein>
<dbReference type="InterPro" id="IPR036388">
    <property type="entry name" value="WH-like_DNA-bd_sf"/>
</dbReference>
<accession>A0A372JM85</accession>
<dbReference type="Gene3D" id="1.10.10.10">
    <property type="entry name" value="Winged helix-like DNA-binding domain superfamily/Winged helix DNA-binding domain"/>
    <property type="match status" value="1"/>
</dbReference>
<gene>
    <name evidence="3" type="ORF">DZF91_14380</name>
</gene>
<evidence type="ECO:0000259" key="1">
    <source>
        <dbReference type="Pfam" id="PF08279"/>
    </source>
</evidence>
<feature type="domain" description="Helix-turn-helix type 11" evidence="1">
    <location>
        <begin position="6"/>
        <end position="62"/>
    </location>
</feature>
<dbReference type="InterPro" id="IPR036390">
    <property type="entry name" value="WH_DNA-bd_sf"/>
</dbReference>
<dbReference type="PANTHER" id="PTHR34580">
    <property type="match status" value="1"/>
</dbReference>
<dbReference type="PANTHER" id="PTHR34580:SF1">
    <property type="entry name" value="PROTEIN PAFC"/>
    <property type="match status" value="1"/>
</dbReference>
<comment type="caution">
    <text evidence="3">The sequence shown here is derived from an EMBL/GenBank/DDBJ whole genome shotgun (WGS) entry which is preliminary data.</text>
</comment>
<dbReference type="AlphaFoldDB" id="A0A372JM85"/>
<proteinExistence type="predicted"/>
<dbReference type="EMBL" id="QURH01000247">
    <property type="protein sequence ID" value="RFU40946.1"/>
    <property type="molecule type" value="Genomic_DNA"/>
</dbReference>
<sequence length="236" mass="26569">MNRTDRLYALVEELRASAPRRRSARELAGLYEVSVRTIERDIGALQQAGVPIYADVGRGGGYTLDKERTLPPVNFTASEAVALAICLGRAGDSLYARAARTALNKVLSVMPEADNDAARALASRIRFHVPQQDEAVARPARDAVLEEAMLARRVVRITYVDRYGRETERDVEPQAFSVADRGWYLLAWCRLRDECRVFRLDRLLHAVPLDEIAPERSWDSLGEPPREIRTRVLELA</sequence>
<dbReference type="OrthoDB" id="3171994at2"/>
<evidence type="ECO:0000313" key="4">
    <source>
        <dbReference type="Proteomes" id="UP000261811"/>
    </source>
</evidence>
<evidence type="ECO:0000313" key="3">
    <source>
        <dbReference type="EMBL" id="RFU40946.1"/>
    </source>
</evidence>
<dbReference type="SUPFAM" id="SSF46785">
    <property type="entry name" value="Winged helix' DNA-binding domain"/>
    <property type="match status" value="1"/>
</dbReference>
<dbReference type="Proteomes" id="UP000261811">
    <property type="component" value="Unassembled WGS sequence"/>
</dbReference>